<dbReference type="PANTHER" id="PTHR32196">
    <property type="entry name" value="ABC TRANSPORTER PERMEASE PROTEIN YPHD-RELATED-RELATED"/>
    <property type="match status" value="1"/>
</dbReference>
<keyword evidence="5 6" id="KW-0472">Membrane</keyword>
<feature type="transmembrane region" description="Helical" evidence="6">
    <location>
        <begin position="57"/>
        <end position="78"/>
    </location>
</feature>
<feature type="transmembrane region" description="Helical" evidence="6">
    <location>
        <begin position="266"/>
        <end position="285"/>
    </location>
</feature>
<evidence type="ECO:0000256" key="6">
    <source>
        <dbReference type="SAM" id="Phobius"/>
    </source>
</evidence>
<dbReference type="PANTHER" id="PTHR32196:SF69">
    <property type="entry name" value="BRANCHED-CHAIN AMINO ACID TRANSPORT SYSTEM, PERMEASE PROTEIN"/>
    <property type="match status" value="1"/>
</dbReference>
<reference evidence="7 8" key="1">
    <citation type="journal article" date="2015" name="Genome Announc.">
        <title>Expanding the biotechnology potential of lactobacilli through comparative genomics of 213 strains and associated genera.</title>
        <authorList>
            <person name="Sun Z."/>
            <person name="Harris H.M."/>
            <person name="McCann A."/>
            <person name="Guo C."/>
            <person name="Argimon S."/>
            <person name="Zhang W."/>
            <person name="Yang X."/>
            <person name="Jeffery I.B."/>
            <person name="Cooney J.C."/>
            <person name="Kagawa T.F."/>
            <person name="Liu W."/>
            <person name="Song Y."/>
            <person name="Salvetti E."/>
            <person name="Wrobel A."/>
            <person name="Rasinkangas P."/>
            <person name="Parkhill J."/>
            <person name="Rea M.C."/>
            <person name="O'Sullivan O."/>
            <person name="Ritari J."/>
            <person name="Douillard F.P."/>
            <person name="Paul Ross R."/>
            <person name="Yang R."/>
            <person name="Briner A.E."/>
            <person name="Felis G.E."/>
            <person name="de Vos W.M."/>
            <person name="Barrangou R."/>
            <person name="Klaenhammer T.R."/>
            <person name="Caufield P.W."/>
            <person name="Cui Y."/>
            <person name="Zhang H."/>
            <person name="O'Toole P.W."/>
        </authorList>
    </citation>
    <scope>NUCLEOTIDE SEQUENCE [LARGE SCALE GENOMIC DNA]</scope>
    <source>
        <strain evidence="7 8">DSM 16991</strain>
    </source>
</reference>
<keyword evidence="2" id="KW-1003">Cell membrane</keyword>
<organism evidence="7 8">
    <name type="scientific">Schleiferilactobacillus harbinensis DSM 16991</name>
    <dbReference type="NCBI Taxonomy" id="1122147"/>
    <lineage>
        <taxon>Bacteria</taxon>
        <taxon>Bacillati</taxon>
        <taxon>Bacillota</taxon>
        <taxon>Bacilli</taxon>
        <taxon>Lactobacillales</taxon>
        <taxon>Lactobacillaceae</taxon>
        <taxon>Schleiferilactobacillus</taxon>
    </lineage>
</organism>
<name>A0A0R1X443_9LACO</name>
<dbReference type="GO" id="GO:0005886">
    <property type="term" value="C:plasma membrane"/>
    <property type="evidence" value="ECO:0007669"/>
    <property type="project" value="UniProtKB-SubCell"/>
</dbReference>
<keyword evidence="3 6" id="KW-0812">Transmembrane</keyword>
<keyword evidence="4 6" id="KW-1133">Transmembrane helix</keyword>
<dbReference type="PATRIC" id="fig|1122147.4.peg.1163"/>
<comment type="caution">
    <text evidence="7">The sequence shown here is derived from an EMBL/GenBank/DDBJ whole genome shotgun (WGS) entry which is preliminary data.</text>
</comment>
<evidence type="ECO:0000256" key="5">
    <source>
        <dbReference type="ARBA" id="ARBA00023136"/>
    </source>
</evidence>
<dbReference type="EMBL" id="AZFW01000128">
    <property type="protein sequence ID" value="KRM25047.1"/>
    <property type="molecule type" value="Genomic_DNA"/>
</dbReference>
<proteinExistence type="predicted"/>
<dbReference type="AlphaFoldDB" id="A0A0R1X443"/>
<feature type="transmembrane region" description="Helical" evidence="6">
    <location>
        <begin position="211"/>
        <end position="228"/>
    </location>
</feature>
<evidence type="ECO:0000313" key="8">
    <source>
        <dbReference type="Proteomes" id="UP000050949"/>
    </source>
</evidence>
<dbReference type="eggNOG" id="COG4120">
    <property type="taxonomic scope" value="Bacteria"/>
</dbReference>
<dbReference type="Proteomes" id="UP000050949">
    <property type="component" value="Unassembled WGS sequence"/>
</dbReference>
<dbReference type="CDD" id="cd06574">
    <property type="entry name" value="TM_PBP1_branched-chain-AA_like"/>
    <property type="match status" value="1"/>
</dbReference>
<gene>
    <name evidence="7" type="ORF">FC91_GL001126</name>
</gene>
<dbReference type="OrthoDB" id="9778389at2"/>
<dbReference type="InterPro" id="IPR001851">
    <property type="entry name" value="ABC_transp_permease"/>
</dbReference>
<evidence type="ECO:0000256" key="3">
    <source>
        <dbReference type="ARBA" id="ARBA00022692"/>
    </source>
</evidence>
<feature type="transmembrane region" description="Helical" evidence="6">
    <location>
        <begin position="129"/>
        <end position="151"/>
    </location>
</feature>
<feature type="transmembrane region" description="Helical" evidence="6">
    <location>
        <begin position="182"/>
        <end position="199"/>
    </location>
</feature>
<dbReference type="GO" id="GO:0022857">
    <property type="term" value="F:transmembrane transporter activity"/>
    <property type="evidence" value="ECO:0007669"/>
    <property type="project" value="InterPro"/>
</dbReference>
<evidence type="ECO:0000256" key="2">
    <source>
        <dbReference type="ARBA" id="ARBA00022475"/>
    </source>
</evidence>
<dbReference type="RefSeq" id="WP_027829108.1">
    <property type="nucleotide sequence ID" value="NZ_AUEH01000040.1"/>
</dbReference>
<sequence length="307" mass="32295">MSIIVSAIGQGLLWGILGIGLFLTFRVLDFPDMTVEGSFPLGAAVSVAAITHGVSPLLSLVLAFGAGMLAGLATGLLYTKGKVPVLLAGILVMTALYSINQHILGRANLSLLNQPNLFKNKFLASLPPYFDSIFVGIGAIIIIAILLMWFLQTNLGQAFIATGDNEIMAQSLGVHTDAMKNMGLMVANGLVGLSGALIAQNNGYADVNQGIGVIVIGLAAIIIGEVVFGELTLNQRLVATALGSILYRFVLLIVLGLGFGDDDLKLISAVVLAVMLMVPTVESRFRLKRALRKGIESQPAKEADGHE</sequence>
<feature type="transmembrane region" description="Helical" evidence="6">
    <location>
        <begin position="85"/>
        <end position="109"/>
    </location>
</feature>
<accession>A0A0R1X443</accession>
<comment type="subcellular location">
    <subcellularLocation>
        <location evidence="1">Cell membrane</location>
        <topology evidence="1">Multi-pass membrane protein</topology>
    </subcellularLocation>
</comment>
<evidence type="ECO:0000256" key="1">
    <source>
        <dbReference type="ARBA" id="ARBA00004651"/>
    </source>
</evidence>
<feature type="transmembrane region" description="Helical" evidence="6">
    <location>
        <begin position="237"/>
        <end position="260"/>
    </location>
</feature>
<feature type="transmembrane region" description="Helical" evidence="6">
    <location>
        <begin position="12"/>
        <end position="28"/>
    </location>
</feature>
<protein>
    <submittedName>
        <fullName evidence="7">Ribose xylose arabinose galactoside ABC-type transporter permease</fullName>
    </submittedName>
</protein>
<evidence type="ECO:0000256" key="4">
    <source>
        <dbReference type="ARBA" id="ARBA00022989"/>
    </source>
</evidence>
<dbReference type="Pfam" id="PF02653">
    <property type="entry name" value="BPD_transp_2"/>
    <property type="match status" value="1"/>
</dbReference>
<evidence type="ECO:0000313" key="7">
    <source>
        <dbReference type="EMBL" id="KRM25047.1"/>
    </source>
</evidence>